<evidence type="ECO:0000256" key="1">
    <source>
        <dbReference type="SAM" id="Phobius"/>
    </source>
</evidence>
<keyword evidence="1" id="KW-1133">Transmembrane helix</keyword>
<evidence type="ECO:0000313" key="2">
    <source>
        <dbReference type="EMBL" id="MFL4472177.1"/>
    </source>
</evidence>
<dbReference type="RefSeq" id="WP_407594339.1">
    <property type="nucleotide sequence ID" value="NZ_JBHDIY010000002.1"/>
</dbReference>
<dbReference type="EMBL" id="JBHDIY010000002">
    <property type="protein sequence ID" value="MFL4472177.1"/>
    <property type="molecule type" value="Genomic_DNA"/>
</dbReference>
<evidence type="ECO:0000313" key="3">
    <source>
        <dbReference type="Proteomes" id="UP001627408"/>
    </source>
</evidence>
<reference evidence="2 3" key="1">
    <citation type="submission" date="2024-08" db="EMBL/GenBank/DDBJ databases">
        <title>Tateyamaria sp. nov., isolated from marine algae.</title>
        <authorList>
            <person name="Choi B.J."/>
            <person name="Kim J.M."/>
            <person name="Lee J.K."/>
            <person name="Choi D.G."/>
            <person name="Bayburt H."/>
            <person name="Baek J.H."/>
            <person name="Han D.M."/>
            <person name="Jeon C.O."/>
        </authorList>
    </citation>
    <scope>NUCLEOTIDE SEQUENCE [LARGE SCALE GENOMIC DNA]</scope>
    <source>
        <strain evidence="2 3">KMU-156</strain>
    </source>
</reference>
<accession>A0ABW8UYZ7</accession>
<name>A0ABW8UYZ7_9RHOB</name>
<feature type="transmembrane region" description="Helical" evidence="1">
    <location>
        <begin position="37"/>
        <end position="58"/>
    </location>
</feature>
<feature type="transmembrane region" description="Helical" evidence="1">
    <location>
        <begin position="70"/>
        <end position="89"/>
    </location>
</feature>
<evidence type="ECO:0008006" key="4">
    <source>
        <dbReference type="Google" id="ProtNLM"/>
    </source>
</evidence>
<comment type="caution">
    <text evidence="2">The sequence shown here is derived from an EMBL/GenBank/DDBJ whole genome shotgun (WGS) entry which is preliminary data.</text>
</comment>
<keyword evidence="1" id="KW-0472">Membrane</keyword>
<dbReference type="InterPro" id="IPR037185">
    <property type="entry name" value="EmrE-like"/>
</dbReference>
<keyword evidence="1" id="KW-0812">Transmembrane</keyword>
<feature type="transmembrane region" description="Helical" evidence="1">
    <location>
        <begin position="95"/>
        <end position="112"/>
    </location>
</feature>
<keyword evidence="3" id="KW-1185">Reference proteome</keyword>
<dbReference type="Proteomes" id="UP001627408">
    <property type="component" value="Unassembled WGS sequence"/>
</dbReference>
<dbReference type="SUPFAM" id="SSF103481">
    <property type="entry name" value="Multidrug resistance efflux transporter EmrE"/>
    <property type="match status" value="1"/>
</dbReference>
<proteinExistence type="predicted"/>
<organism evidence="2 3">
    <name type="scientific">Tateyamaria armeniaca</name>
    <dbReference type="NCBI Taxonomy" id="2518930"/>
    <lineage>
        <taxon>Bacteria</taxon>
        <taxon>Pseudomonadati</taxon>
        <taxon>Pseudomonadota</taxon>
        <taxon>Alphaproteobacteria</taxon>
        <taxon>Rhodobacterales</taxon>
        <taxon>Roseobacteraceae</taxon>
        <taxon>Tateyamaria</taxon>
    </lineage>
</organism>
<gene>
    <name evidence="2" type="ORF">ACERZ8_20670</name>
</gene>
<sequence length="126" mass="12626">MIEGTLAVASGSALIALPLLGPYAIEAMGAASQSTLALQIVMQGIVGGLISVVALIGAVRTLPAQVAAQLPVFTPVVALGLAYIAFGTIPSTAEILGALIIATGFVMSLGVLNARGLPRPRIATRH</sequence>
<protein>
    <recommendedName>
        <fullName evidence="4">EamA domain-containing protein</fullName>
    </recommendedName>
</protein>